<evidence type="ECO:0000259" key="1">
    <source>
        <dbReference type="Pfam" id="PF14344"/>
    </source>
</evidence>
<sequence length="434" mass="43994">MLELMLGARVRAILGSVLIAGLAAGCGGNDDDTDAKIRLINASPDYASLSLQWDGSTVASSVALGSASGYGSVAAGTETTTLYSSDSAAALVSTDRTVAESTPYTIVAYGWAGALKTVIMTDNEEAPSSGYAKLRVFNTATDAGSLDVYLTSTDTTLANSSPVISAVSGGSFNSTGYVNVNQGTWRLRVTSNGSTTDLRFDQSALTLSNQQVYTLILTPTTGGVMVNTILAKQGDTVTATDTKLARARLVAGVGSTSTPTVSAVLGGTTLSSGSSSPSVGAYVTVPTGTSSALDVKVNGTALSTTSLDVKAGAELSLMVAGDVSAPQLIVLDDDNRLPATSYAKVRLVNGTYGLGSGLFMSVDYAALASDVTFGTASDYSTIAATGSTTSVLSVSSSSGSLYDVSDLNLQSKGIYTAFLLGLSSSPQGVLRKDR</sequence>
<dbReference type="RefSeq" id="WP_110399187.1">
    <property type="nucleotide sequence ID" value="NZ_QJJS01000002.1"/>
</dbReference>
<dbReference type="EMBL" id="QJJS01000002">
    <property type="protein sequence ID" value="PXW98538.1"/>
    <property type="molecule type" value="Genomic_DNA"/>
</dbReference>
<keyword evidence="3" id="KW-1185">Reference proteome</keyword>
<evidence type="ECO:0000313" key="2">
    <source>
        <dbReference type="EMBL" id="PXW98538.1"/>
    </source>
</evidence>
<organism evidence="2 3">
    <name type="scientific">Sphaerotilus hippei</name>
    <dbReference type="NCBI Taxonomy" id="744406"/>
    <lineage>
        <taxon>Bacteria</taxon>
        <taxon>Pseudomonadati</taxon>
        <taxon>Pseudomonadota</taxon>
        <taxon>Betaproteobacteria</taxon>
        <taxon>Burkholderiales</taxon>
        <taxon>Sphaerotilaceae</taxon>
        <taxon>Sphaerotilus</taxon>
    </lineage>
</organism>
<dbReference type="Proteomes" id="UP000247811">
    <property type="component" value="Unassembled WGS sequence"/>
</dbReference>
<dbReference type="OrthoDB" id="9149069at2"/>
<comment type="caution">
    <text evidence="2">The sequence shown here is derived from an EMBL/GenBank/DDBJ whole genome shotgun (WGS) entry which is preliminary data.</text>
</comment>
<accession>A0A318H8V2</accession>
<evidence type="ECO:0000313" key="3">
    <source>
        <dbReference type="Proteomes" id="UP000247811"/>
    </source>
</evidence>
<dbReference type="InterPro" id="IPR025510">
    <property type="entry name" value="DUF4397"/>
</dbReference>
<gene>
    <name evidence="2" type="ORF">C7444_10214</name>
</gene>
<dbReference type="AlphaFoldDB" id="A0A318H8V2"/>
<dbReference type="Pfam" id="PF14344">
    <property type="entry name" value="DUF4397"/>
    <property type="match status" value="2"/>
</dbReference>
<name>A0A318H8V2_9BURK</name>
<proteinExistence type="predicted"/>
<reference evidence="2 3" key="1">
    <citation type="submission" date="2018-05" db="EMBL/GenBank/DDBJ databases">
        <title>Genomic Encyclopedia of Type Strains, Phase IV (KMG-IV): sequencing the most valuable type-strain genomes for metagenomic binning, comparative biology and taxonomic classification.</title>
        <authorList>
            <person name="Goeker M."/>
        </authorList>
    </citation>
    <scope>NUCLEOTIDE SEQUENCE [LARGE SCALE GENOMIC DNA]</scope>
    <source>
        <strain evidence="2 3">DSM 566</strain>
    </source>
</reference>
<protein>
    <submittedName>
        <fullName evidence="2">Uncharacterized protein DUF4397</fullName>
    </submittedName>
</protein>
<feature type="domain" description="DUF4397" evidence="1">
    <location>
        <begin position="254"/>
        <end position="351"/>
    </location>
</feature>
<feature type="domain" description="DUF4397" evidence="1">
    <location>
        <begin position="35"/>
        <end position="149"/>
    </location>
</feature>